<evidence type="ECO:0000313" key="13">
    <source>
        <dbReference type="EMBL" id="CAE7036014.1"/>
    </source>
</evidence>
<evidence type="ECO:0000256" key="8">
    <source>
        <dbReference type="ARBA" id="ARBA00023180"/>
    </source>
</evidence>
<dbReference type="Pfam" id="PF24681">
    <property type="entry name" value="Kelch_KLHDC2_KLHL20_DRC7"/>
    <property type="match status" value="2"/>
</dbReference>
<feature type="transmembrane region" description="Helical" evidence="10">
    <location>
        <begin position="3508"/>
        <end position="3529"/>
    </location>
</feature>
<dbReference type="EMBL" id="CAJNDS010000269">
    <property type="protein sequence ID" value="CAE7036014.1"/>
    <property type="molecule type" value="Genomic_DNA"/>
</dbReference>
<keyword evidence="2 10" id="KW-0812">Transmembrane</keyword>
<dbReference type="FunFam" id="3.10.250.10:FF:000016">
    <property type="entry name" value="Scavenger receptor cysteine-rich protein type 12"/>
    <property type="match status" value="1"/>
</dbReference>
<feature type="domain" description="MAM" evidence="11">
    <location>
        <begin position="1002"/>
        <end position="1175"/>
    </location>
</feature>
<sequence>MAAVLQGSWAWKVTAGLCSVDDDGCVVSTNFPKEYPNDDTCVIEVLPGERKSLEVLAFSTEAGRDTVSVNGIDFSGTEGPEGMVPVGSILWHSDARMAKGRDRVGSFASVRSPTPTPFTGPDAAFDGHWYVYAETDLINSDPSIQPMFWLTSHIFTASPAARYLHFSYHMSGYDTQTLRLESWSWDNAWLMTQLWSRQGPQGSSWGIAVVSVPPNAILLRFVSDMHYLFFGQFFGIWRSDMALDAIGIGVPTVDFKQLSCNFDFDVCLWLSTGSSTWQRVKSDGADWWLEAANTSETQQFILETLAAFNITEEKALIFDYQLFGSSSVSLKLEQRTPETDWQSLFTESGGRDAAWRPALLRVPAGTVALRVSAVVAAGDVVRVRSLQAVDVVPGLSQVACGFEADLCGWSMAGGPPWLRDSSSLWPGTGPPSAFDGQWYIYAPIWQPTRQNFDTDFVLASPVFGPATASRELHFAYHMYGAGVGSLHLEGWAAGNWTPLWTRRRDQDIYWGLSFVSLPSDVEALRFVSAIGSSFNGFLGDVALDAVGVGLPSVSIQRLSCHFLVDKCLWIDLGETPFHLVMDHAEAWLVAKTNSTESEEHFVLQSSWINSQREAMFMMDYWLSGSRASVAVEWTSAAPAVGWQNLYLDSGDSGNFSQEAMFIIPASAVALRVSANVTAGDTVAVRTLRAVETSTSWSEMACSFEVDFCSWSNGGWQFWRRASGPTPSLDTGPETAYEGNWYIYTESDNQSFQDFLLEGSFPPSASEDRYLHFSYHMHGHDIHSLQLGSWSWQDGWIQLWSRQWPQAASWGVALVSVPANATVLRFVGSTGLLADGKRNGHWTGDISLDAIGTGVPTVDFKQLSCNFEFDVCLWLSTGSSTWQRVKSDGADWWLEAANTSETLQFILETLAAFNITAEKALIFDYQLFGSSSVSLKVEQRTPETDWQSLFTEAGGRDATWRPALLRVPAGTVALRVSAVVAAGDVVRLRSLQAVDVVPGLSSVRCTFQRDDLCGWSSSGSPQWLRDSSSFWTYTGIGPQRVDGEWYVHTPAVLLTAENENSIIQSSYRTNEDFVLLSPVFGTSSVARYLYFVFVMYHQNYGSLRLESWSNNMWTELWASEQGVTFWSWRLVKIPPEAEALRFVGVTGLEIASDVALGQIKAELPNAFRADSLDCNFEWDGYCFWHDAGVAATWRRTQGRAQSACQVTAENAHQGDWWLEVSGNGSQASFIWETVPFWDTGMLTEMKALEFGYQLVGSASLEVEKKTAAGWQSLFLQSAGGDVTWRTGYAIVPAGAMGIRFVARTTALQDVVKLDDIFLDNATSSVARLEDVSCDFEDPLFCGWSGWRGDWRWRHQSGPTADRVQFNTTGPEMAFREDFYVYTDFRDSLSDAVFQSPSFPRLARECYLEFACHMLGGGIGDLKLQYLAGGTWWTLWSRTGSQGPDWFLAKVTLPIGTEMLRFITSNTVNTDSNMALDALVAWQPEFSSRFLSLASGGYHTCALHKASGEVKCWGQGHNGAVGYGRNESVGTGPEQMGAWLPPVDLGQGVWVTQIACGYHHTCAVLEGRGLKCWGLNLAGQLGQGHTRNIGESPNQMGENLPVVNLGSDAEIKQVVGGFSHTCVLLDGGIVKCFGLAAGYGDQLFRGVGPGQMGEDLPAIHLGTDFDTVQLTAGEAHTCALSRQGTVKCWGVFDHRLGLTFIGRGAEQMGMQADSMGDNLPVLDLAPAVQIDAGWAHTCALLANGFVRCWGSNILGELGQGGTESMGDEPGEMGDSLPFTQLGDGVMAVRVVTGTKHGCALLQDASIKCWGWGVHGQLGQGSTEALGDEPAEMGNALRSINLADRRVLDLSAGFAHTCVLLDDDSTRCWGSNAQGELGIGTRTNVGSIPGQMGAALLSTELFLVMPGTGLEGLVLTGSGGLRIQHNGSLGLVCDDGFDEAAARIACRDLGMAGGVAFSSAVETGDIFVDNVRCLGSEVSLRQCRFRGWHLHDCTPQEAVGLRCEMDAWSDYTVAGPAERQDHSMVWDQETQSAVMFGGHASSAFLYYADLWIYHWNLRTWTQILAQNQGPGTRSGHVAVWDAVSKSMVVFAGKYLGAFYQDIWRFYLETSFWAQLSVTEVPPARAYPSAIWDDEARAMIVYAGENSAVLNDLQRFSLDQESWTTLAEGPGARSRHTAVWDAMTKSMLVFGGWSGQQYLAELHRYDAWANTWEPLPVQGSGFWPNPRGGHSAAWDPVSMSMLLFGGIQNTTSALSYDARLFNYTLLTGKWTEEGLQASVPGPKGRTGQSAVWDRESRGFISFGGFDSSYLGETWRYVVSQTQPPLLLRCHLGQECAPAQNDSILASATVKHVCSNPQALDWAHDDPGDLENHSEASPLFIEPGHHRFCGCDANCSHAVDFQIDLGHFIVEGPYLNQSAQCDLGSVCVISEWRGVGITVDDRILLQEQCRTKAASAHQRSADISFNESMSWFELHLGFLDPEIGPRVVELCWPCASAEEFLATALRLRLVCPPGEYEVSEACQVCPVDHYCPGGEQLNPCPADSTALAGSSELSDCKCLLGLYWDAGACQICPAGSTTSAVGATALTSCTCMPGYVNSRPDQPSACEQCGLGFFCMGGTHKQPCAASQTTTEGPTAGNQSQCVCMAGTFPQDDGHCVPCAVGYFKDRSGNVPCSKCGPGTFSNATGATNECECSYGYGYEDAEAGCAACPAGEYKANVGNLRCDRCSVDKISMEAATSVLDCLCRPGTTAEGDGCRDCSPGFFCNNGEELRCTVGSNSSAGSSDELDCLCLEGHYSLQSVSGFSCEPCQAGRYKPTTANQPICPSQCPTNSDSPSASTSLSNCSCIAGFYAELDEAGLLVRCASCVSFTHLSCFGGFYEQTDRHRLPVARPGYFQTAPTTAIKCNVVMDDGVSACLGGGSCAEGSGAQECMGKYDNACAEGSTGFLCGECPPGWARNYWKEPCRLCMPASLPLIWSVLFDVGTKVVLNFVVTSLAATAAVRGSGKLHAIMIRIATQWLAACSVVATLDLDQMSPLQIRDLDGPEGEAGLFAWPVEVTVAMLRLFEFLTLTPVLTTVDLDAQCFSQEFSQNPAAPRIALGIYYLALPLLVMLGSVLLSWAAVRLLVPVANRVGFSFSEAGRRRQKRTKALKRLLEGIQVELHHAQVDLSWKDLEDSGALFVPLAELEIAAAEPGAFLRRAVVDSPPLLLRACALRAKATGADLQATELDLPVATGLATGASDFAGLLDQVLASNNPPITDKVVIHDPIEDAITDHDFELQDKDPIAEDPITDPDFEIQDSIAEDAITDHDFEIQDKDQKEELPPSQPTESLVRTSTVDLRASRAAQLDMDLDVDEAMDSLDFGLFSPNASFGELLYQCLPVVWVAVVSLWPGLLSSFLRMIWCVPIWEEDVVSRSRLRLLPNPDVVCWSDEHFPSAALAVSGLVVWCVGIPLVLAAKLSLEDRTSPDKHRRYGFFFQGLEPQYWWWDILVKRADVGLMMLVTYTSVVREPEAKVLLFPLLSGLQALLAAWVKPYANDQAQVLDVVDVMLSTIRFLLFGAVAAMLILNTDSFTTRMVAYILFLVLLLACIYFFAHLASQMLRDAVVSPPKRAKSAAMRLLDAAERFALKLLLPLFREEAEVEMLRLTWSFGANYIRTSKRPRSFRRSFRDMGSNMLLGFQQVRDIVLRTGPQFQHLVLYNANEEFAAFWLQQLNQDELPGPAVICSLATAHAGLPALLARNRMCGLWMQQLNALTSQEGPFTCTPADLQRAIRRMSQMPPEDAMELVQHAMSLFAEQAVVEQAWVEDCLEL</sequence>
<feature type="transmembrane region" description="Helical" evidence="10">
    <location>
        <begin position="3541"/>
        <end position="3560"/>
    </location>
</feature>
<accession>A0A812IEZ1</accession>
<dbReference type="Gene3D" id="2.120.10.80">
    <property type="entry name" value="Kelch-type beta propeller"/>
    <property type="match status" value="2"/>
</dbReference>
<dbReference type="Pfam" id="PF24633">
    <property type="entry name" value="DUF7630"/>
    <property type="match status" value="1"/>
</dbReference>
<evidence type="ECO:0000256" key="5">
    <source>
        <dbReference type="ARBA" id="ARBA00022989"/>
    </source>
</evidence>
<dbReference type="SMART" id="SM01411">
    <property type="entry name" value="Ephrin_rec_like"/>
    <property type="match status" value="6"/>
</dbReference>
<feature type="domain" description="MAM" evidence="11">
    <location>
        <begin position="1330"/>
        <end position="1477"/>
    </location>
</feature>
<comment type="subcellular location">
    <subcellularLocation>
        <location evidence="1">Membrane</location>
        <topology evidence="1">Single-pass membrane protein</topology>
    </subcellularLocation>
</comment>
<dbReference type="Gene3D" id="3.10.250.10">
    <property type="entry name" value="SRCR-like domain"/>
    <property type="match status" value="1"/>
</dbReference>
<dbReference type="Gene3D" id="2.10.50.10">
    <property type="entry name" value="Tumor Necrosis Factor Receptor, subunit A, domain 2"/>
    <property type="match status" value="3"/>
</dbReference>
<dbReference type="InterPro" id="IPR001190">
    <property type="entry name" value="SRCR"/>
</dbReference>
<keyword evidence="14" id="KW-1185">Reference proteome</keyword>
<feature type="transmembrane region" description="Helical" evidence="10">
    <location>
        <begin position="3368"/>
        <end position="3387"/>
    </location>
</feature>
<evidence type="ECO:0000256" key="3">
    <source>
        <dbReference type="ARBA" id="ARBA00022729"/>
    </source>
</evidence>
<dbReference type="PANTHER" id="PTHR23282:SF101">
    <property type="entry name" value="MAM DOMAIN-CONTAINING PROTEIN"/>
    <property type="match status" value="1"/>
</dbReference>
<feature type="repeat" description="RCC1" evidence="9">
    <location>
        <begin position="1802"/>
        <end position="1860"/>
    </location>
</feature>
<dbReference type="Proteomes" id="UP000604046">
    <property type="component" value="Unassembled WGS sequence"/>
</dbReference>
<feature type="repeat" description="RCC1" evidence="9">
    <location>
        <begin position="1742"/>
        <end position="1801"/>
    </location>
</feature>
<evidence type="ECO:0000256" key="10">
    <source>
        <dbReference type="SAM" id="Phobius"/>
    </source>
</evidence>
<feature type="domain" description="MAM" evidence="11">
    <location>
        <begin position="398"/>
        <end position="562"/>
    </location>
</feature>
<proteinExistence type="predicted"/>
<keyword evidence="3" id="KW-0732">Signal</keyword>
<dbReference type="SUPFAM" id="SSF50985">
    <property type="entry name" value="RCC1/BLIP-II"/>
    <property type="match status" value="1"/>
</dbReference>
<dbReference type="PANTHER" id="PTHR23282">
    <property type="entry name" value="APICAL ENDOSOMAL GLYCOPROTEIN PRECURSOR"/>
    <property type="match status" value="1"/>
</dbReference>
<evidence type="ECO:0000259" key="11">
    <source>
        <dbReference type="PROSITE" id="PS50060"/>
    </source>
</evidence>
<organism evidence="13 14">
    <name type="scientific">Symbiodinium natans</name>
    <dbReference type="NCBI Taxonomy" id="878477"/>
    <lineage>
        <taxon>Eukaryota</taxon>
        <taxon>Sar</taxon>
        <taxon>Alveolata</taxon>
        <taxon>Dinophyceae</taxon>
        <taxon>Suessiales</taxon>
        <taxon>Symbiodiniaceae</taxon>
        <taxon>Symbiodinium</taxon>
    </lineage>
</organism>
<dbReference type="Pfam" id="PF07699">
    <property type="entry name" value="Ephrin_rec_like"/>
    <property type="match status" value="1"/>
</dbReference>
<dbReference type="InterPro" id="IPR013320">
    <property type="entry name" value="ConA-like_dom_sf"/>
</dbReference>
<feature type="domain" description="MAM" evidence="11">
    <location>
        <begin position="70"/>
        <end position="262"/>
    </location>
</feature>
<dbReference type="OrthoDB" id="410989at2759"/>
<dbReference type="InterPro" id="IPR009030">
    <property type="entry name" value="Growth_fac_rcpt_cys_sf"/>
</dbReference>
<dbReference type="InterPro" id="IPR056047">
    <property type="entry name" value="CRMPA-like_DUF7630"/>
</dbReference>
<feature type="transmembrane region" description="Helical" evidence="10">
    <location>
        <begin position="3432"/>
        <end position="3454"/>
    </location>
</feature>
<evidence type="ECO:0000259" key="12">
    <source>
        <dbReference type="PROSITE" id="PS50287"/>
    </source>
</evidence>
<feature type="repeat" description="RCC1" evidence="9">
    <location>
        <begin position="1566"/>
        <end position="1625"/>
    </location>
</feature>
<dbReference type="GO" id="GO:0016020">
    <property type="term" value="C:membrane"/>
    <property type="evidence" value="ECO:0007669"/>
    <property type="project" value="UniProtKB-SubCell"/>
</dbReference>
<reference evidence="13" key="1">
    <citation type="submission" date="2021-02" db="EMBL/GenBank/DDBJ databases">
        <authorList>
            <person name="Dougan E. K."/>
            <person name="Rhodes N."/>
            <person name="Thang M."/>
            <person name="Chan C."/>
        </authorList>
    </citation>
    <scope>NUCLEOTIDE SEQUENCE</scope>
</reference>
<dbReference type="Pfam" id="PF00629">
    <property type="entry name" value="MAM"/>
    <property type="match status" value="4"/>
</dbReference>
<dbReference type="PROSITE" id="PS50012">
    <property type="entry name" value="RCC1_3"/>
    <property type="match status" value="4"/>
</dbReference>
<dbReference type="PROSITE" id="PS50060">
    <property type="entry name" value="MAM_2"/>
    <property type="match status" value="5"/>
</dbReference>
<dbReference type="InterPro" id="IPR000998">
    <property type="entry name" value="MAM_dom"/>
</dbReference>
<evidence type="ECO:0000256" key="7">
    <source>
        <dbReference type="ARBA" id="ARBA00023157"/>
    </source>
</evidence>
<gene>
    <name evidence="13" type="ORF">SNAT2548_LOCUS4361</name>
</gene>
<evidence type="ECO:0000256" key="9">
    <source>
        <dbReference type="PROSITE-ProRule" id="PRU00235"/>
    </source>
</evidence>
<comment type="caution">
    <text evidence="13">The sequence shown here is derived from an EMBL/GenBank/DDBJ whole genome shotgun (WGS) entry which is preliminary data.</text>
</comment>
<protein>
    <submittedName>
        <fullName evidence="13">Uncharacterized protein</fullName>
    </submittedName>
</protein>
<dbReference type="InterPro" id="IPR011641">
    <property type="entry name" value="Tyr-kin_ephrin_A/B_rcpt-like"/>
</dbReference>
<dbReference type="SUPFAM" id="SSF57184">
    <property type="entry name" value="Growth factor receptor domain"/>
    <property type="match status" value="1"/>
</dbReference>
<evidence type="ECO:0000256" key="6">
    <source>
        <dbReference type="ARBA" id="ARBA00023136"/>
    </source>
</evidence>
<feature type="transmembrane region" description="Helical" evidence="10">
    <location>
        <begin position="3095"/>
        <end position="3120"/>
    </location>
</feature>
<dbReference type="SUPFAM" id="SSF117281">
    <property type="entry name" value="Kelch motif"/>
    <property type="match status" value="1"/>
</dbReference>
<dbReference type="Gene3D" id="2.60.120.200">
    <property type="match status" value="7"/>
</dbReference>
<dbReference type="InterPro" id="IPR051560">
    <property type="entry name" value="MAM_domain-containing"/>
</dbReference>
<evidence type="ECO:0000256" key="2">
    <source>
        <dbReference type="ARBA" id="ARBA00022692"/>
    </source>
</evidence>
<dbReference type="Pfam" id="PF13540">
    <property type="entry name" value="RCC1_2"/>
    <property type="match status" value="5"/>
</dbReference>
<dbReference type="CDD" id="cd06263">
    <property type="entry name" value="MAM"/>
    <property type="match status" value="1"/>
</dbReference>
<dbReference type="SMART" id="SM00137">
    <property type="entry name" value="MAM"/>
    <property type="match status" value="1"/>
</dbReference>
<feature type="repeat" description="RCC1" evidence="9">
    <location>
        <begin position="1506"/>
        <end position="1565"/>
    </location>
</feature>
<dbReference type="PROSITE" id="PS50287">
    <property type="entry name" value="SRCR_2"/>
    <property type="match status" value="1"/>
</dbReference>
<dbReference type="InterPro" id="IPR009091">
    <property type="entry name" value="RCC1/BLIP-II"/>
</dbReference>
<dbReference type="SUPFAM" id="SSF49899">
    <property type="entry name" value="Concanavalin A-like lectins/glucanases"/>
    <property type="match status" value="7"/>
</dbReference>
<evidence type="ECO:0000256" key="4">
    <source>
        <dbReference type="ARBA" id="ARBA00022737"/>
    </source>
</evidence>
<dbReference type="InterPro" id="IPR000408">
    <property type="entry name" value="Reg_chr_condens"/>
</dbReference>
<feature type="domain" description="SRCR" evidence="12">
    <location>
        <begin position="1899"/>
        <end position="2001"/>
    </location>
</feature>
<dbReference type="SUPFAM" id="SSF56487">
    <property type="entry name" value="SRCR-like"/>
    <property type="match status" value="1"/>
</dbReference>
<feature type="domain" description="MAM" evidence="11">
    <location>
        <begin position="699"/>
        <end position="866"/>
    </location>
</feature>
<name>A0A812IEZ1_9DINO</name>
<evidence type="ECO:0000256" key="1">
    <source>
        <dbReference type="ARBA" id="ARBA00004167"/>
    </source>
</evidence>
<feature type="transmembrane region" description="Helical" evidence="10">
    <location>
        <begin position="3569"/>
        <end position="3587"/>
    </location>
</feature>
<keyword evidence="7" id="KW-1015">Disulfide bond</keyword>
<keyword evidence="6 10" id="KW-0472">Membrane</keyword>
<keyword evidence="4" id="KW-0677">Repeat</keyword>
<evidence type="ECO:0000313" key="14">
    <source>
        <dbReference type="Proteomes" id="UP000604046"/>
    </source>
</evidence>
<dbReference type="InterPro" id="IPR036772">
    <property type="entry name" value="SRCR-like_dom_sf"/>
</dbReference>
<dbReference type="SMART" id="SM00202">
    <property type="entry name" value="SR"/>
    <property type="match status" value="1"/>
</dbReference>
<keyword evidence="8" id="KW-0325">Glycoprotein</keyword>
<keyword evidence="5 10" id="KW-1133">Transmembrane helix</keyword>
<dbReference type="InterPro" id="IPR015915">
    <property type="entry name" value="Kelch-typ_b-propeller"/>
</dbReference>
<dbReference type="Gene3D" id="2.130.10.30">
    <property type="entry name" value="Regulator of chromosome condensation 1/beta-lactamase-inhibitor protein II"/>
    <property type="match status" value="2"/>
</dbReference>